<dbReference type="RefSeq" id="WP_015641349.1">
    <property type="nucleotide sequence ID" value="NC_021219.1"/>
</dbReference>
<dbReference type="NCBIfam" id="NF047864">
    <property type="entry name" value="CBU_0592_membra"/>
    <property type="match status" value="1"/>
</dbReference>
<gene>
    <name evidence="3" type="ORF">L336_0190</name>
</gene>
<dbReference type="OrthoDB" id="3256397at2"/>
<keyword evidence="1" id="KW-0812">Transmembrane</keyword>
<feature type="transmembrane region" description="Helical" evidence="1">
    <location>
        <begin position="12"/>
        <end position="31"/>
    </location>
</feature>
<keyword evidence="1" id="KW-0472">Membrane</keyword>
<dbReference type="KEGG" id="saal:L336_0190"/>
<dbReference type="Proteomes" id="UP000013893">
    <property type="component" value="Chromosome"/>
</dbReference>
<protein>
    <recommendedName>
        <fullName evidence="2">CBU-0592-like domain-containing protein</fullName>
    </recommendedName>
</protein>
<feature type="transmembrane region" description="Helical" evidence="1">
    <location>
        <begin position="63"/>
        <end position="81"/>
    </location>
</feature>
<dbReference type="EMBL" id="CP005957">
    <property type="protein sequence ID" value="AGL61899.1"/>
    <property type="molecule type" value="Genomic_DNA"/>
</dbReference>
<evidence type="ECO:0000313" key="4">
    <source>
        <dbReference type="Proteomes" id="UP000013893"/>
    </source>
</evidence>
<sequence>MKKTRNSIILDAIGWAGTVLVIGGYGAYAIGLISDVVIYHIFNLFGSIGVLVLSTYRRIWQPVVINGCFALFALIAIIRHYL</sequence>
<evidence type="ECO:0000313" key="3">
    <source>
        <dbReference type="EMBL" id="AGL61899.1"/>
    </source>
</evidence>
<accession>R4PM15</accession>
<feature type="transmembrane region" description="Helical" evidence="1">
    <location>
        <begin position="37"/>
        <end position="56"/>
    </location>
</feature>
<organism evidence="3 4">
    <name type="scientific">Candidatus Saccharimonas aalborgensis</name>
    <dbReference type="NCBI Taxonomy" id="1332188"/>
    <lineage>
        <taxon>Bacteria</taxon>
        <taxon>Candidatus Saccharimonadota</taxon>
        <taxon>Candidatus Saccharimonadia</taxon>
        <taxon>Candidatus Saccharimonadales</taxon>
        <taxon>Candidatus Saccharimonadaceae</taxon>
        <taxon>Candidatus Saccharimonas</taxon>
    </lineage>
</organism>
<proteinExistence type="predicted"/>
<dbReference type="InterPro" id="IPR058058">
    <property type="entry name" value="CBU_0592-like"/>
</dbReference>
<keyword evidence="1" id="KW-1133">Transmembrane helix</keyword>
<dbReference type="HOGENOM" id="CLU_2552037_0_0_0"/>
<dbReference type="AlphaFoldDB" id="R4PM15"/>
<dbReference type="Pfam" id="PF26604">
    <property type="entry name" value="CBU_0592"/>
    <property type="match status" value="1"/>
</dbReference>
<feature type="domain" description="CBU-0592-like" evidence="2">
    <location>
        <begin position="11"/>
        <end position="81"/>
    </location>
</feature>
<name>R4PM15_9BACT</name>
<evidence type="ECO:0000256" key="1">
    <source>
        <dbReference type="SAM" id="Phobius"/>
    </source>
</evidence>
<evidence type="ECO:0000259" key="2">
    <source>
        <dbReference type="Pfam" id="PF26604"/>
    </source>
</evidence>
<reference evidence="3 4" key="1">
    <citation type="journal article" date="2013" name="Nat. Biotechnol.">
        <title>Genome sequences of rare, uncultured bacteria obtained by differential coverage binning of multiple metagenomes.</title>
        <authorList>
            <person name="Albertsen M."/>
            <person name="Hugenholtz P."/>
            <person name="Skarshewski A."/>
            <person name="Nielsen K.L."/>
            <person name="Tyson G.W."/>
            <person name="Nielsen P.H."/>
        </authorList>
    </citation>
    <scope>NUCLEOTIDE SEQUENCE [LARGE SCALE GENOMIC DNA]</scope>
    <source>
        <strain evidence="3">TM71</strain>
    </source>
</reference>
<keyword evidence="4" id="KW-1185">Reference proteome</keyword>